<dbReference type="Gene3D" id="3.80.10.10">
    <property type="entry name" value="Ribonuclease Inhibitor"/>
    <property type="match status" value="1"/>
</dbReference>
<evidence type="ECO:0000256" key="2">
    <source>
        <dbReference type="SAM" id="Phobius"/>
    </source>
</evidence>
<dbReference type="InterPro" id="IPR032675">
    <property type="entry name" value="LRR_dom_sf"/>
</dbReference>
<organism evidence="4 5">
    <name type="scientific">Ignelater luminosus</name>
    <name type="common">Cucubano</name>
    <name type="synonym">Pyrophorus luminosus</name>
    <dbReference type="NCBI Taxonomy" id="2038154"/>
    <lineage>
        <taxon>Eukaryota</taxon>
        <taxon>Metazoa</taxon>
        <taxon>Ecdysozoa</taxon>
        <taxon>Arthropoda</taxon>
        <taxon>Hexapoda</taxon>
        <taxon>Insecta</taxon>
        <taxon>Pterygota</taxon>
        <taxon>Neoptera</taxon>
        <taxon>Endopterygota</taxon>
        <taxon>Coleoptera</taxon>
        <taxon>Polyphaga</taxon>
        <taxon>Elateriformia</taxon>
        <taxon>Elateroidea</taxon>
        <taxon>Elateridae</taxon>
        <taxon>Agrypninae</taxon>
        <taxon>Pyrophorini</taxon>
        <taxon>Ignelater</taxon>
    </lineage>
</organism>
<protein>
    <submittedName>
        <fullName evidence="4">Uncharacterized protein</fullName>
    </submittedName>
</protein>
<feature type="region of interest" description="Disordered" evidence="1">
    <location>
        <begin position="714"/>
        <end position="752"/>
    </location>
</feature>
<dbReference type="OrthoDB" id="8185041at2759"/>
<accession>A0A8K0D0E5</accession>
<evidence type="ECO:0000313" key="4">
    <source>
        <dbReference type="EMBL" id="KAF2894692.1"/>
    </source>
</evidence>
<feature type="compositionally biased region" description="Basic and acidic residues" evidence="1">
    <location>
        <begin position="734"/>
        <end position="744"/>
    </location>
</feature>
<dbReference type="AlphaFoldDB" id="A0A8K0D0E5"/>
<keyword evidence="5" id="KW-1185">Reference proteome</keyword>
<proteinExistence type="predicted"/>
<comment type="caution">
    <text evidence="4">The sequence shown here is derived from an EMBL/GenBank/DDBJ whole genome shotgun (WGS) entry which is preliminary data.</text>
</comment>
<feature type="chain" id="PRO_5035470735" evidence="3">
    <location>
        <begin position="26"/>
        <end position="752"/>
    </location>
</feature>
<dbReference type="Proteomes" id="UP000801492">
    <property type="component" value="Unassembled WGS sequence"/>
</dbReference>
<name>A0A8K0D0E5_IGNLU</name>
<evidence type="ECO:0000313" key="5">
    <source>
        <dbReference type="Proteomes" id="UP000801492"/>
    </source>
</evidence>
<feature type="transmembrane region" description="Helical" evidence="2">
    <location>
        <begin position="500"/>
        <end position="523"/>
    </location>
</feature>
<reference evidence="4" key="1">
    <citation type="submission" date="2019-08" db="EMBL/GenBank/DDBJ databases">
        <title>The genome of the North American firefly Photinus pyralis.</title>
        <authorList>
            <consortium name="Photinus pyralis genome working group"/>
            <person name="Fallon T.R."/>
            <person name="Sander Lower S.E."/>
            <person name="Weng J.-K."/>
        </authorList>
    </citation>
    <scope>NUCLEOTIDE SEQUENCE</scope>
    <source>
        <strain evidence="4">TRF0915ILg1</strain>
        <tissue evidence="4">Whole body</tissue>
    </source>
</reference>
<keyword evidence="3" id="KW-0732">Signal</keyword>
<keyword evidence="2" id="KW-1133">Transmembrane helix</keyword>
<sequence length="752" mass="84788">MGVQWCFSLIFWVFVAVFIVNSVSTLVEKGTSDATKDACLIPGCKCTDAAKIWKIINCTFNNTQKVEFTPGSIPPKTMEISISGGEEVTLQPQTFNALVAFHLVRIDGTRRFIIRRSSFLDLTSASLLMQVQSCDRFVVETNAFKNMQTPISLEISRCSYVSIQNSAFSRLQEGKFHNIPYLDLAEGAFLFENQGVIGRHGPVTTLSFQNVIIPKIPRATFHSSLAEISIRNSEVREVHPEAFKASQISAILIINSTLHIIKSGAFSDRTLLIDFKLSKCKVRLWETKAVMASMTNLTVEHSKITEIQKGAINSTVARAIITDNEIGTFQSKGFVLNNWNRINVDNNILKYIKNNFLEVPFNPDIQQYEFTFIGNEVYRSESGALSFIPDLESTVLNLKFDNNFFNETCHCAIDQWVVDLLGKAADDVSFVLNTSFCTINALLSRCFELQEGLINMHNFTELTCGLEETIKCEKYLGETKILDTTTKLLADDGEETNSGLILGLVLGAIMIIAASGTIVILLIRGGLWLKRKGYCMRFRNLHYHHEQPSPEDEGTIVPIDTNDKMDAPEELTPEILQRLREQLEDPSTHEEAREMIERLYELFITGDSYPNNNRQDEEAHLYEELGNLQLPHQQNDKRQGDGADYNEPFGFLKMMEQKYNNAANNIGETHPKPALAGEYSEPTDAAVHLYSELQQNKNEDPTDTQKRDSFISFHSNTQRSNRSNHSGKMAFRPLPEKPKDHLDMEPGPSTKC</sequence>
<dbReference type="EMBL" id="VTPC01006750">
    <property type="protein sequence ID" value="KAF2894692.1"/>
    <property type="molecule type" value="Genomic_DNA"/>
</dbReference>
<evidence type="ECO:0000256" key="3">
    <source>
        <dbReference type="SAM" id="SignalP"/>
    </source>
</evidence>
<evidence type="ECO:0000256" key="1">
    <source>
        <dbReference type="SAM" id="MobiDB-lite"/>
    </source>
</evidence>
<feature type="signal peptide" evidence="3">
    <location>
        <begin position="1"/>
        <end position="25"/>
    </location>
</feature>
<gene>
    <name evidence="4" type="ORF">ILUMI_11478</name>
</gene>
<keyword evidence="2" id="KW-0472">Membrane</keyword>
<dbReference type="SUPFAM" id="SSF52058">
    <property type="entry name" value="L domain-like"/>
    <property type="match status" value="1"/>
</dbReference>
<feature type="compositionally biased region" description="Polar residues" evidence="1">
    <location>
        <begin position="714"/>
        <end position="726"/>
    </location>
</feature>
<keyword evidence="2" id="KW-0812">Transmembrane</keyword>